<name>A0A2P4XAA5_9STRA</name>
<protein>
    <submittedName>
        <fullName evidence="1">Uncharacterized protein</fullName>
    </submittedName>
</protein>
<keyword evidence="2" id="KW-1185">Reference proteome</keyword>
<proteinExistence type="predicted"/>
<comment type="caution">
    <text evidence="1">The sequence shown here is derived from an EMBL/GenBank/DDBJ whole genome shotgun (WGS) entry which is preliminary data.</text>
</comment>
<sequence length="351" mass="38781">MGLEELVPGNTKCVKATAHLMKAKRKPLSRITAMQFNRQLLLWFLYQFPSEPGCVENSSAQNQNGKTLDNLYLKHDGGSLTSKVPPCSKADLKKMLVHLYANTSCPSDYQDAVLLCLLWYLVGRASYLALLDDPNIVIAVGNVTFLFEEQGLSLFPGTELKTSPMLAMALEVLMQTTHQGTSLTTYPISQDNFAIELSSYIPLLGIKAPTVYSHVNSVLDRIAAAVGVTVTLTSHCVRCGGAQHTKGSGELTARRIFDRGAWNIIPTNKGFNVIFNTSKVDHMDHLFSTYHNLQATQHNINQTVIDVLTSFHLHSSASKPGSLKEDARWLSYLDGRCISQIHSYPVRTTSH</sequence>
<dbReference type="AlphaFoldDB" id="A0A2P4XAA5"/>
<accession>A0A2P4XAA5</accession>
<dbReference type="Proteomes" id="UP000237271">
    <property type="component" value="Unassembled WGS sequence"/>
</dbReference>
<reference evidence="1 2" key="1">
    <citation type="journal article" date="2017" name="Genome Biol. Evol.">
        <title>Phytophthora megakarya and P. palmivora, closely related causal agents of cacao black pod rot, underwent increases in genome sizes and gene numbers by different mechanisms.</title>
        <authorList>
            <person name="Ali S.S."/>
            <person name="Shao J."/>
            <person name="Lary D.J."/>
            <person name="Kronmiller B."/>
            <person name="Shen D."/>
            <person name="Strem M.D."/>
            <person name="Amoako-Attah I."/>
            <person name="Akrofi A.Y."/>
            <person name="Begoude B.A."/>
            <person name="Ten Hoopen G.M."/>
            <person name="Coulibaly K."/>
            <person name="Kebe B.I."/>
            <person name="Melnick R.L."/>
            <person name="Guiltinan M.J."/>
            <person name="Tyler B.M."/>
            <person name="Meinhardt L.W."/>
            <person name="Bailey B.A."/>
        </authorList>
    </citation>
    <scope>NUCLEOTIDE SEQUENCE [LARGE SCALE GENOMIC DNA]</scope>
    <source>
        <strain evidence="2">sbr112.9</strain>
    </source>
</reference>
<evidence type="ECO:0000313" key="2">
    <source>
        <dbReference type="Proteomes" id="UP000237271"/>
    </source>
</evidence>
<organism evidence="1 2">
    <name type="scientific">Phytophthora palmivora</name>
    <dbReference type="NCBI Taxonomy" id="4796"/>
    <lineage>
        <taxon>Eukaryota</taxon>
        <taxon>Sar</taxon>
        <taxon>Stramenopiles</taxon>
        <taxon>Oomycota</taxon>
        <taxon>Peronosporomycetes</taxon>
        <taxon>Peronosporales</taxon>
        <taxon>Peronosporaceae</taxon>
        <taxon>Phytophthora</taxon>
    </lineage>
</organism>
<dbReference type="EMBL" id="NCKW01015556">
    <property type="protein sequence ID" value="POM62497.1"/>
    <property type="molecule type" value="Genomic_DNA"/>
</dbReference>
<gene>
    <name evidence="1" type="ORF">PHPALM_28341</name>
</gene>
<evidence type="ECO:0000313" key="1">
    <source>
        <dbReference type="EMBL" id="POM62497.1"/>
    </source>
</evidence>